<reference evidence="2 3" key="1">
    <citation type="submission" date="2024-05" db="EMBL/GenBank/DDBJ databases">
        <title>Genome sequencing and assembly of Indian major carp, Cirrhinus mrigala (Hamilton, 1822).</title>
        <authorList>
            <person name="Mohindra V."/>
            <person name="Chowdhury L.M."/>
            <person name="Lal K."/>
            <person name="Jena J.K."/>
        </authorList>
    </citation>
    <scope>NUCLEOTIDE SEQUENCE [LARGE SCALE GENOMIC DNA]</scope>
    <source>
        <strain evidence="2">CM1030</strain>
        <tissue evidence="2">Blood</tissue>
    </source>
</reference>
<feature type="non-terminal residue" evidence="2">
    <location>
        <position position="149"/>
    </location>
</feature>
<dbReference type="EMBL" id="JAMKFB020000029">
    <property type="protein sequence ID" value="KAL0154400.1"/>
    <property type="molecule type" value="Genomic_DNA"/>
</dbReference>
<name>A0ABD0MWP7_CIRMR</name>
<organism evidence="2 3">
    <name type="scientific">Cirrhinus mrigala</name>
    <name type="common">Mrigala</name>
    <dbReference type="NCBI Taxonomy" id="683832"/>
    <lineage>
        <taxon>Eukaryota</taxon>
        <taxon>Metazoa</taxon>
        <taxon>Chordata</taxon>
        <taxon>Craniata</taxon>
        <taxon>Vertebrata</taxon>
        <taxon>Euteleostomi</taxon>
        <taxon>Actinopterygii</taxon>
        <taxon>Neopterygii</taxon>
        <taxon>Teleostei</taxon>
        <taxon>Ostariophysi</taxon>
        <taxon>Cypriniformes</taxon>
        <taxon>Cyprinidae</taxon>
        <taxon>Labeoninae</taxon>
        <taxon>Labeonini</taxon>
        <taxon>Cirrhinus</taxon>
    </lineage>
</organism>
<evidence type="ECO:0000313" key="2">
    <source>
        <dbReference type="EMBL" id="KAL0154400.1"/>
    </source>
</evidence>
<sequence>EMRRFLVRPSNPKNTPLALFAIGRLSPSSWLVLCVVAAATPVRIRVTAARHRRAAGKSGSFLPPHTSAGFCVPSSLISCAARLQPGEQAGRGPARWTRNPLGSPRAGSNPADYGRAFTPLALAFCDDNCGFQGLWPSLSLPCLLAASVP</sequence>
<accession>A0ABD0MWP7</accession>
<dbReference type="AlphaFoldDB" id="A0ABD0MWP7"/>
<comment type="caution">
    <text evidence="2">The sequence shown here is derived from an EMBL/GenBank/DDBJ whole genome shotgun (WGS) entry which is preliminary data.</text>
</comment>
<keyword evidence="3" id="KW-1185">Reference proteome</keyword>
<evidence type="ECO:0000256" key="1">
    <source>
        <dbReference type="SAM" id="MobiDB-lite"/>
    </source>
</evidence>
<evidence type="ECO:0000313" key="3">
    <source>
        <dbReference type="Proteomes" id="UP001529510"/>
    </source>
</evidence>
<protein>
    <submittedName>
        <fullName evidence="2">Uncharacterized protein</fullName>
    </submittedName>
</protein>
<feature type="region of interest" description="Disordered" evidence="1">
    <location>
        <begin position="87"/>
        <end position="108"/>
    </location>
</feature>
<gene>
    <name evidence="2" type="ORF">M9458_050293</name>
</gene>
<feature type="non-terminal residue" evidence="2">
    <location>
        <position position="1"/>
    </location>
</feature>
<proteinExistence type="predicted"/>
<dbReference type="Proteomes" id="UP001529510">
    <property type="component" value="Unassembled WGS sequence"/>
</dbReference>